<dbReference type="PANTHER" id="PTHR30472">
    <property type="entry name" value="FERRIC ENTEROBACTIN TRANSPORT SYSTEM PERMEASE PROTEIN"/>
    <property type="match status" value="1"/>
</dbReference>
<keyword evidence="5 8" id="KW-0812">Transmembrane</keyword>
<dbReference type="PANTHER" id="PTHR30472:SF65">
    <property type="entry name" value="SIDEROPHORE TRANSPORT SYSTEM PERMEASE PROTEIN YFIZ-RELATED"/>
    <property type="match status" value="1"/>
</dbReference>
<evidence type="ECO:0000256" key="5">
    <source>
        <dbReference type="ARBA" id="ARBA00022692"/>
    </source>
</evidence>
<dbReference type="GO" id="GO:0033214">
    <property type="term" value="P:siderophore-iron import into cell"/>
    <property type="evidence" value="ECO:0007669"/>
    <property type="project" value="TreeGrafter"/>
</dbReference>
<evidence type="ECO:0000256" key="3">
    <source>
        <dbReference type="ARBA" id="ARBA00022448"/>
    </source>
</evidence>
<dbReference type="Proteomes" id="UP000243688">
    <property type="component" value="Unassembled WGS sequence"/>
</dbReference>
<feature type="transmembrane region" description="Helical" evidence="8">
    <location>
        <begin position="240"/>
        <end position="261"/>
    </location>
</feature>
<sequence>MIPKNRTFRFAVALAAGTLALAGMFAVSMIAGAADVSVRDVWLAMTSRATGEDILIVRELRLPRELGAMLVGAAFGVSGAIMQGLTRNPLADPGLLGLTAGANVALAVAFALLPGIGFLGTTFVCFAGAALGAVLVVALGAFGGGRLSPLRVVLTGAAVSTFLQAVAEGVSLLFKISKEVSMWTAGGLIGTTWTQLQILAPIVFVCTLAALAMARQLTVLSMSEEVAVGLGQKRFQTRTLLFVIVILLSGGSVALAGNMAFVGLMIPHLVRPLVGHDYRQVLPMSVIAGAAFMLLADTLGRTVNAPYETPMAAIVALLGLPFFLYVVHKEGKAPR</sequence>
<feature type="transmembrane region" description="Helical" evidence="8">
    <location>
        <begin position="94"/>
        <end position="113"/>
    </location>
</feature>
<evidence type="ECO:0000256" key="6">
    <source>
        <dbReference type="ARBA" id="ARBA00022989"/>
    </source>
</evidence>
<evidence type="ECO:0000256" key="8">
    <source>
        <dbReference type="SAM" id="Phobius"/>
    </source>
</evidence>
<proteinExistence type="inferred from homology"/>
<evidence type="ECO:0000313" key="9">
    <source>
        <dbReference type="EMBL" id="PDO10768.1"/>
    </source>
</evidence>
<gene>
    <name evidence="9" type="ORF">BLM47_05380</name>
</gene>
<dbReference type="GO" id="GO:0005886">
    <property type="term" value="C:plasma membrane"/>
    <property type="evidence" value="ECO:0007669"/>
    <property type="project" value="UniProtKB-SubCell"/>
</dbReference>
<dbReference type="FunFam" id="1.10.3470.10:FF:000001">
    <property type="entry name" value="Vitamin B12 ABC transporter permease BtuC"/>
    <property type="match status" value="1"/>
</dbReference>
<keyword evidence="3" id="KW-0813">Transport</keyword>
<feature type="transmembrane region" description="Helical" evidence="8">
    <location>
        <begin position="194"/>
        <end position="214"/>
    </location>
</feature>
<evidence type="ECO:0000256" key="1">
    <source>
        <dbReference type="ARBA" id="ARBA00004651"/>
    </source>
</evidence>
<comment type="caution">
    <text evidence="9">The sequence shown here is derived from an EMBL/GenBank/DDBJ whole genome shotgun (WGS) entry which is preliminary data.</text>
</comment>
<dbReference type="InterPro" id="IPR037294">
    <property type="entry name" value="ABC_BtuC-like"/>
</dbReference>
<comment type="subcellular location">
    <subcellularLocation>
        <location evidence="1">Cell membrane</location>
        <topology evidence="1">Multi-pass membrane protein</topology>
    </subcellularLocation>
</comment>
<feature type="transmembrane region" description="Helical" evidence="8">
    <location>
        <begin position="119"/>
        <end position="140"/>
    </location>
</feature>
<reference evidence="9 10" key="1">
    <citation type="submission" date="2016-12" db="EMBL/GenBank/DDBJ databases">
        <title>Candidatus Reconcilibacillus cellulovorans genome.</title>
        <authorList>
            <person name="Kolinko S."/>
            <person name="Wu Y.-W."/>
            <person name="Tachea F."/>
            <person name="Denzel E."/>
            <person name="Hiras J."/>
            <person name="Baecker N."/>
            <person name="Chan L.J."/>
            <person name="Eichorst S.A."/>
            <person name="Frey D."/>
            <person name="Adams P.D."/>
            <person name="Pray T."/>
            <person name="Tanjore D."/>
            <person name="Petzold C.J."/>
            <person name="Gladden J.M."/>
            <person name="Simmons B.A."/>
            <person name="Singer S.W."/>
        </authorList>
    </citation>
    <scope>NUCLEOTIDE SEQUENCE [LARGE SCALE GENOMIC DNA]</scope>
    <source>
        <strain evidence="9">JTherm</strain>
    </source>
</reference>
<feature type="transmembrane region" description="Helical" evidence="8">
    <location>
        <begin position="152"/>
        <end position="174"/>
    </location>
</feature>
<name>A0A2A6E0C1_9BACL</name>
<protein>
    <submittedName>
        <fullName evidence="9">Iron ABC transporter</fullName>
    </submittedName>
</protein>
<dbReference type="AlphaFoldDB" id="A0A2A6E0C1"/>
<dbReference type="Gene3D" id="1.10.3470.10">
    <property type="entry name" value="ABC transporter involved in vitamin B12 uptake, BtuC"/>
    <property type="match status" value="1"/>
</dbReference>
<evidence type="ECO:0000256" key="2">
    <source>
        <dbReference type="ARBA" id="ARBA00007935"/>
    </source>
</evidence>
<keyword evidence="4" id="KW-1003">Cell membrane</keyword>
<dbReference type="Pfam" id="PF01032">
    <property type="entry name" value="FecCD"/>
    <property type="match status" value="1"/>
</dbReference>
<comment type="similarity">
    <text evidence="2">Belongs to the binding-protein-dependent transport system permease family. FecCD subfamily.</text>
</comment>
<keyword evidence="6 8" id="KW-1133">Transmembrane helix</keyword>
<dbReference type="EMBL" id="MOXJ01000009">
    <property type="protein sequence ID" value="PDO10768.1"/>
    <property type="molecule type" value="Genomic_DNA"/>
</dbReference>
<feature type="transmembrane region" description="Helical" evidence="8">
    <location>
        <begin position="66"/>
        <end position="82"/>
    </location>
</feature>
<keyword evidence="7 8" id="KW-0472">Membrane</keyword>
<accession>A0A2A6E0C1</accession>
<evidence type="ECO:0000256" key="4">
    <source>
        <dbReference type="ARBA" id="ARBA00022475"/>
    </source>
</evidence>
<evidence type="ECO:0000313" key="10">
    <source>
        <dbReference type="Proteomes" id="UP000243688"/>
    </source>
</evidence>
<dbReference type="SUPFAM" id="SSF81345">
    <property type="entry name" value="ABC transporter involved in vitamin B12 uptake, BtuC"/>
    <property type="match status" value="1"/>
</dbReference>
<feature type="transmembrane region" description="Helical" evidence="8">
    <location>
        <begin position="311"/>
        <end position="328"/>
    </location>
</feature>
<organism evidence="9 10">
    <name type="scientific">Candidatus Reconcilbacillus cellulovorans</name>
    <dbReference type="NCBI Taxonomy" id="1906605"/>
    <lineage>
        <taxon>Bacteria</taxon>
        <taxon>Bacillati</taxon>
        <taxon>Bacillota</taxon>
        <taxon>Bacilli</taxon>
        <taxon>Bacillales</taxon>
        <taxon>Paenibacillaceae</taxon>
        <taxon>Candidatus Reconcilbacillus</taxon>
    </lineage>
</organism>
<evidence type="ECO:0000256" key="7">
    <source>
        <dbReference type="ARBA" id="ARBA00023136"/>
    </source>
</evidence>
<dbReference type="GO" id="GO:0022857">
    <property type="term" value="F:transmembrane transporter activity"/>
    <property type="evidence" value="ECO:0007669"/>
    <property type="project" value="InterPro"/>
</dbReference>
<dbReference type="InterPro" id="IPR000522">
    <property type="entry name" value="ABC_transptr_permease_BtuC"/>
</dbReference>
<dbReference type="CDD" id="cd06550">
    <property type="entry name" value="TM_ABC_iron-siderophores_like"/>
    <property type="match status" value="1"/>
</dbReference>